<evidence type="ECO:0000313" key="11">
    <source>
        <dbReference type="EMBL" id="CDH43957.1"/>
    </source>
</evidence>
<dbReference type="GO" id="GO:0015740">
    <property type="term" value="P:C4-dicarboxylate transport"/>
    <property type="evidence" value="ECO:0007669"/>
    <property type="project" value="TreeGrafter"/>
</dbReference>
<evidence type="ECO:0000256" key="7">
    <source>
        <dbReference type="ARBA" id="ARBA00023136"/>
    </source>
</evidence>
<evidence type="ECO:0000259" key="10">
    <source>
        <dbReference type="Pfam" id="PF04290"/>
    </source>
</evidence>
<dbReference type="PANTHER" id="PTHR35011">
    <property type="entry name" value="2,3-DIKETO-L-GULONATE TRAP TRANSPORTER SMALL PERMEASE PROTEIN YIAM"/>
    <property type="match status" value="1"/>
</dbReference>
<feature type="transmembrane region" description="Helical" evidence="9">
    <location>
        <begin position="128"/>
        <end position="151"/>
    </location>
</feature>
<evidence type="ECO:0000256" key="5">
    <source>
        <dbReference type="ARBA" id="ARBA00022692"/>
    </source>
</evidence>
<keyword evidence="4 9" id="KW-0997">Cell inner membrane</keyword>
<evidence type="ECO:0000256" key="2">
    <source>
        <dbReference type="ARBA" id="ARBA00022448"/>
    </source>
</evidence>
<keyword evidence="2 9" id="KW-0813">Transport</keyword>
<evidence type="ECO:0000256" key="9">
    <source>
        <dbReference type="RuleBase" id="RU369079"/>
    </source>
</evidence>
<gene>
    <name evidence="11" type="ORF">BN874_1400016</name>
</gene>
<reference evidence="11 12" key="1">
    <citation type="journal article" date="2014" name="ISME J.">
        <title>Candidatus Competibacter-lineage genomes retrieved from metagenomes reveal functional metabolic diversity.</title>
        <authorList>
            <person name="McIlroy S.J."/>
            <person name="Albertsen M."/>
            <person name="Andresen E.K."/>
            <person name="Saunders A.M."/>
            <person name="Kristiansen R."/>
            <person name="Stokholm-Bjerregaard M."/>
            <person name="Nielsen K.L."/>
            <person name="Nielsen P.H."/>
        </authorList>
    </citation>
    <scope>NUCLEOTIDE SEQUENCE [LARGE SCALE GENOMIC DNA]</scope>
    <source>
        <strain evidence="11 12">Run_B_J11</strain>
    </source>
</reference>
<keyword evidence="7 9" id="KW-0472">Membrane</keyword>
<keyword evidence="3" id="KW-1003">Cell membrane</keyword>
<name>A0A7U7J340_9GAMM</name>
<dbReference type="EMBL" id="CBTK010000047">
    <property type="protein sequence ID" value="CDH43957.1"/>
    <property type="molecule type" value="Genomic_DNA"/>
</dbReference>
<evidence type="ECO:0000256" key="6">
    <source>
        <dbReference type="ARBA" id="ARBA00022989"/>
    </source>
</evidence>
<dbReference type="GO" id="GO:0022857">
    <property type="term" value="F:transmembrane transporter activity"/>
    <property type="evidence" value="ECO:0007669"/>
    <property type="project" value="UniProtKB-UniRule"/>
</dbReference>
<evidence type="ECO:0000256" key="3">
    <source>
        <dbReference type="ARBA" id="ARBA00022475"/>
    </source>
</evidence>
<evidence type="ECO:0000313" key="12">
    <source>
        <dbReference type="Proteomes" id="UP000019184"/>
    </source>
</evidence>
<comment type="caution">
    <text evidence="11">The sequence shown here is derived from an EMBL/GenBank/DDBJ whole genome shotgun (WGS) entry which is preliminary data.</text>
</comment>
<organism evidence="11 12">
    <name type="scientific">Candidatus Contendobacter odensis Run_B_J11</name>
    <dbReference type="NCBI Taxonomy" id="1400861"/>
    <lineage>
        <taxon>Bacteria</taxon>
        <taxon>Pseudomonadati</taxon>
        <taxon>Pseudomonadota</taxon>
        <taxon>Gammaproteobacteria</taxon>
        <taxon>Candidatus Competibacteraceae</taxon>
        <taxon>Candidatus Contendibacter</taxon>
    </lineage>
</organism>
<proteinExistence type="inferred from homology"/>
<keyword evidence="6 9" id="KW-1133">Transmembrane helix</keyword>
<keyword evidence="12" id="KW-1185">Reference proteome</keyword>
<dbReference type="RefSeq" id="WP_051497398.1">
    <property type="nucleotide sequence ID" value="NZ_CBTK010000047.1"/>
</dbReference>
<sequence length="197" mass="21793">MLIRIAHHLEEGFIALLLALMTLITFSQVIARYLFGAGFGWALELTTYLFAWLVLFGVSYGIKVGAHIGIDVVVRQFPHTLRRTVGLLAVLCCCAYCIILLVGAFGYVHKLYVIGIEAQDLPIPRWTAFIMLPLGLALALLRLLQVAWYTLIGQQEGLRLADEAREAIEAVEGVETVEAVESFETLHPTAARKENAP</sequence>
<feature type="domain" description="Tripartite ATP-independent periplasmic transporters DctQ component" evidence="10">
    <location>
        <begin position="21"/>
        <end position="149"/>
    </location>
</feature>
<comment type="function">
    <text evidence="9">Part of the tripartite ATP-independent periplasmic (TRAP) transport system.</text>
</comment>
<feature type="transmembrane region" description="Helical" evidence="9">
    <location>
        <begin position="85"/>
        <end position="108"/>
    </location>
</feature>
<evidence type="ECO:0000256" key="4">
    <source>
        <dbReference type="ARBA" id="ARBA00022519"/>
    </source>
</evidence>
<accession>A0A7U7J340</accession>
<feature type="transmembrane region" description="Helical" evidence="9">
    <location>
        <begin position="47"/>
        <end position="73"/>
    </location>
</feature>
<comment type="similarity">
    <text evidence="8 9">Belongs to the TRAP transporter small permease family.</text>
</comment>
<dbReference type="InterPro" id="IPR007387">
    <property type="entry name" value="TRAP_DctQ"/>
</dbReference>
<dbReference type="AlphaFoldDB" id="A0A7U7J340"/>
<dbReference type="OrthoDB" id="9791324at2"/>
<dbReference type="GO" id="GO:0005886">
    <property type="term" value="C:plasma membrane"/>
    <property type="evidence" value="ECO:0007669"/>
    <property type="project" value="UniProtKB-SubCell"/>
</dbReference>
<feature type="transmembrane region" description="Helical" evidence="9">
    <location>
        <begin position="12"/>
        <end position="35"/>
    </location>
</feature>
<keyword evidence="5 9" id="KW-0812">Transmembrane</keyword>
<evidence type="ECO:0000256" key="1">
    <source>
        <dbReference type="ARBA" id="ARBA00004429"/>
    </source>
</evidence>
<evidence type="ECO:0000256" key="8">
    <source>
        <dbReference type="ARBA" id="ARBA00038436"/>
    </source>
</evidence>
<dbReference type="PANTHER" id="PTHR35011:SF2">
    <property type="entry name" value="2,3-DIKETO-L-GULONATE TRAP TRANSPORTER SMALL PERMEASE PROTEIN YIAM"/>
    <property type="match status" value="1"/>
</dbReference>
<comment type="subcellular location">
    <subcellularLocation>
        <location evidence="1 9">Cell inner membrane</location>
        <topology evidence="1 9">Multi-pass membrane protein</topology>
    </subcellularLocation>
</comment>
<comment type="subunit">
    <text evidence="9">The complex comprises the extracytoplasmic solute receptor protein and the two transmembrane proteins.</text>
</comment>
<dbReference type="InterPro" id="IPR055348">
    <property type="entry name" value="DctQ"/>
</dbReference>
<dbReference type="Pfam" id="PF04290">
    <property type="entry name" value="DctQ"/>
    <property type="match status" value="1"/>
</dbReference>
<protein>
    <recommendedName>
        <fullName evidence="9">TRAP transporter small permease protein</fullName>
    </recommendedName>
</protein>
<dbReference type="Proteomes" id="UP000019184">
    <property type="component" value="Unassembled WGS sequence"/>
</dbReference>